<name>A0A1G2K9T1_9BACT</name>
<gene>
    <name evidence="1" type="ORF">A2847_00355</name>
</gene>
<evidence type="ECO:0000313" key="2">
    <source>
        <dbReference type="Proteomes" id="UP000178574"/>
    </source>
</evidence>
<protein>
    <submittedName>
        <fullName evidence="1">Uncharacterized protein</fullName>
    </submittedName>
</protein>
<comment type="caution">
    <text evidence="1">The sequence shown here is derived from an EMBL/GenBank/DDBJ whole genome shotgun (WGS) entry which is preliminary data.</text>
</comment>
<dbReference type="AlphaFoldDB" id="A0A1G2K9T1"/>
<proteinExistence type="predicted"/>
<dbReference type="Proteomes" id="UP000178574">
    <property type="component" value="Unassembled WGS sequence"/>
</dbReference>
<evidence type="ECO:0000313" key="1">
    <source>
        <dbReference type="EMBL" id="OGZ95973.1"/>
    </source>
</evidence>
<organism evidence="1 2">
    <name type="scientific">Candidatus Sungbacteria bacterium RIFCSPHIGHO2_01_FULL_50_25</name>
    <dbReference type="NCBI Taxonomy" id="1802265"/>
    <lineage>
        <taxon>Bacteria</taxon>
        <taxon>Candidatus Sungiibacteriota</taxon>
    </lineage>
</organism>
<reference evidence="1 2" key="1">
    <citation type="journal article" date="2016" name="Nat. Commun.">
        <title>Thousands of microbial genomes shed light on interconnected biogeochemical processes in an aquifer system.</title>
        <authorList>
            <person name="Anantharaman K."/>
            <person name="Brown C.T."/>
            <person name="Hug L.A."/>
            <person name="Sharon I."/>
            <person name="Castelle C.J."/>
            <person name="Probst A.J."/>
            <person name="Thomas B.C."/>
            <person name="Singh A."/>
            <person name="Wilkins M.J."/>
            <person name="Karaoz U."/>
            <person name="Brodie E.L."/>
            <person name="Williams K.H."/>
            <person name="Hubbard S.S."/>
            <person name="Banfield J.F."/>
        </authorList>
    </citation>
    <scope>NUCLEOTIDE SEQUENCE [LARGE SCALE GENOMIC DNA]</scope>
</reference>
<dbReference type="EMBL" id="MHQD01000025">
    <property type="protein sequence ID" value="OGZ95973.1"/>
    <property type="molecule type" value="Genomic_DNA"/>
</dbReference>
<sequence length="107" mass="12442">MGFTAKKNLWFDILTIMSEVKGKLSPHQSRMRFVLKSEFIPRYRLRLTPIYHRSFVEDWYGASIGAVHFDSLRLCSGQVAQYEPPHFLYFAGAFLVPSLSRGEMRLP</sequence>
<accession>A0A1G2K9T1</accession>